<evidence type="ECO:0000256" key="1">
    <source>
        <dbReference type="SAM" id="Phobius"/>
    </source>
</evidence>
<evidence type="ECO:0000313" key="4">
    <source>
        <dbReference type="Proteomes" id="UP000199055"/>
    </source>
</evidence>
<feature type="transmembrane region" description="Helical" evidence="1">
    <location>
        <begin position="62"/>
        <end position="86"/>
    </location>
</feature>
<keyword evidence="1" id="KW-0812">Transmembrane</keyword>
<proteinExistence type="predicted"/>
<accession>A0A1H9F6K9</accession>
<keyword evidence="1" id="KW-0472">Membrane</keyword>
<dbReference type="SUPFAM" id="SSF81324">
    <property type="entry name" value="Voltage-gated potassium channels"/>
    <property type="match status" value="1"/>
</dbReference>
<reference evidence="3 4" key="1">
    <citation type="submission" date="2016-10" db="EMBL/GenBank/DDBJ databases">
        <authorList>
            <person name="de Groot N.N."/>
        </authorList>
    </citation>
    <scope>NUCLEOTIDE SEQUENCE [LARGE SCALE GENOMIC DNA]</scope>
    <source>
        <strain evidence="3 4">CGMCC 4.3519</strain>
    </source>
</reference>
<dbReference type="InterPro" id="IPR013099">
    <property type="entry name" value="K_chnl_dom"/>
</dbReference>
<feature type="domain" description="Potassium channel" evidence="2">
    <location>
        <begin position="102"/>
        <end position="158"/>
    </location>
</feature>
<organism evidence="3 4">
    <name type="scientific">Streptomyces radiopugnans</name>
    <dbReference type="NCBI Taxonomy" id="403935"/>
    <lineage>
        <taxon>Bacteria</taxon>
        <taxon>Bacillati</taxon>
        <taxon>Actinomycetota</taxon>
        <taxon>Actinomycetes</taxon>
        <taxon>Kitasatosporales</taxon>
        <taxon>Streptomycetaceae</taxon>
        <taxon>Streptomyces</taxon>
    </lineage>
</organism>
<dbReference type="Gene3D" id="1.10.287.70">
    <property type="match status" value="1"/>
</dbReference>
<dbReference type="Proteomes" id="UP000199055">
    <property type="component" value="Unassembled WGS sequence"/>
</dbReference>
<dbReference type="AlphaFoldDB" id="A0A1H9F6K9"/>
<dbReference type="EMBL" id="FOET01000006">
    <property type="protein sequence ID" value="SEQ33580.1"/>
    <property type="molecule type" value="Genomic_DNA"/>
</dbReference>
<keyword evidence="1" id="KW-1133">Transmembrane helix</keyword>
<evidence type="ECO:0000313" key="3">
    <source>
        <dbReference type="EMBL" id="SEQ33580.1"/>
    </source>
</evidence>
<dbReference type="RefSeq" id="WP_093659394.1">
    <property type="nucleotide sequence ID" value="NZ_FOET01000006.1"/>
</dbReference>
<keyword evidence="4" id="KW-1185">Reference proteome</keyword>
<gene>
    <name evidence="3" type="ORF">SAMN05216481_10694</name>
</gene>
<dbReference type="Pfam" id="PF07885">
    <property type="entry name" value="Ion_trans_2"/>
    <property type="match status" value="1"/>
</dbReference>
<feature type="transmembrane region" description="Helical" evidence="1">
    <location>
        <begin position="131"/>
        <end position="154"/>
    </location>
</feature>
<name>A0A1H9F6K9_9ACTN</name>
<sequence length="337" mass="35951">MNVLTTVAGCALVVLALADAVITSLSMVTGTGPVGGRTARGVWRALLALQARVPRGTRLLEWSGTLTLLATFLTWTALLWAGWWLVFASHDEAVVTSVTAVPADGWARVYFTGYTVFTLGIGDYVPGTAWAQVATTVASLSGLFLVTLSITYLVQVVQAVVHKRVLAEQIHALGRDAAAVIAGGWTGDGFSSMFNQHLVSLTAPLLRMGEQHLAYPVVHYFHSASLHKAPAPAVAVLDDTLLLLCAGAAPGARPDPAATGPLLSAVDQVLDTLRGQFFSRAEHERPAPPLSVLRQAGVPVVGEERYAAGVREHARRRRSVRGFLYSDGWRDDRGDRG</sequence>
<dbReference type="STRING" id="403935.SAMN05216481_10694"/>
<feature type="transmembrane region" description="Helical" evidence="1">
    <location>
        <begin position="107"/>
        <end position="125"/>
    </location>
</feature>
<protein>
    <submittedName>
        <fullName evidence="3">Ion channel</fullName>
    </submittedName>
</protein>
<evidence type="ECO:0000259" key="2">
    <source>
        <dbReference type="Pfam" id="PF07885"/>
    </source>
</evidence>